<dbReference type="PROSITE" id="PS50977">
    <property type="entry name" value="HTH_TETR_2"/>
    <property type="match status" value="1"/>
</dbReference>
<feature type="compositionally biased region" description="Low complexity" evidence="5">
    <location>
        <begin position="14"/>
        <end position="32"/>
    </location>
</feature>
<proteinExistence type="predicted"/>
<keyword evidence="3" id="KW-0804">Transcription</keyword>
<dbReference type="PANTHER" id="PTHR30055:SF234">
    <property type="entry name" value="HTH-TYPE TRANSCRIPTIONAL REGULATOR BETI"/>
    <property type="match status" value="1"/>
</dbReference>
<sequence length="234" mass="25699">MTTPRSARPRPSDSAPGATGTPSAAGAPGSLEELAAAPLSLRERKKLKTRQTLRREALRLFTEQGWEATTVDQIAAAAEVSPSTFFRYFPVKEDLLLTDEYDPLMADAIRARPKDEPFLTSAREVLVGLVRRMLAEEERTELYERMRLASSVPSVRVRMLEGSGQPRGMLLDLLAERTGLDAGTLELRVTAAAISAALTETSLYWADHGGRDDLADLLDQALRSLQHLQELGAR</sequence>
<reference evidence="8" key="1">
    <citation type="journal article" date="2019" name="Int. J. Syst. Evol. Microbiol.">
        <title>The Global Catalogue of Microorganisms (GCM) 10K type strain sequencing project: providing services to taxonomists for standard genome sequencing and annotation.</title>
        <authorList>
            <consortium name="The Broad Institute Genomics Platform"/>
            <consortium name="The Broad Institute Genome Sequencing Center for Infectious Disease"/>
            <person name="Wu L."/>
            <person name="Ma J."/>
        </authorList>
    </citation>
    <scope>NUCLEOTIDE SEQUENCE [LARGE SCALE GENOMIC DNA]</scope>
    <source>
        <strain evidence="8">JCM 14559</strain>
    </source>
</reference>
<protein>
    <submittedName>
        <fullName evidence="7">TetR family transcriptional regulator</fullName>
    </submittedName>
</protein>
<organism evidence="7 8">
    <name type="scientific">Kitasatospora saccharophila</name>
    <dbReference type="NCBI Taxonomy" id="407973"/>
    <lineage>
        <taxon>Bacteria</taxon>
        <taxon>Bacillati</taxon>
        <taxon>Actinomycetota</taxon>
        <taxon>Actinomycetes</taxon>
        <taxon>Kitasatosporales</taxon>
        <taxon>Streptomycetaceae</taxon>
        <taxon>Kitasatospora</taxon>
    </lineage>
</organism>
<feature type="region of interest" description="Disordered" evidence="5">
    <location>
        <begin position="1"/>
        <end position="32"/>
    </location>
</feature>
<evidence type="ECO:0000256" key="2">
    <source>
        <dbReference type="ARBA" id="ARBA00023125"/>
    </source>
</evidence>
<evidence type="ECO:0000313" key="8">
    <source>
        <dbReference type="Proteomes" id="UP001500897"/>
    </source>
</evidence>
<name>A0ABP5IQA5_9ACTN</name>
<accession>A0ABP5IQA5</accession>
<dbReference type="PRINTS" id="PR00455">
    <property type="entry name" value="HTHTETR"/>
</dbReference>
<evidence type="ECO:0000259" key="6">
    <source>
        <dbReference type="PROSITE" id="PS50977"/>
    </source>
</evidence>
<comment type="caution">
    <text evidence="7">The sequence shown here is derived from an EMBL/GenBank/DDBJ whole genome shotgun (WGS) entry which is preliminary data.</text>
</comment>
<dbReference type="Pfam" id="PF17754">
    <property type="entry name" value="TetR_C_14"/>
    <property type="match status" value="1"/>
</dbReference>
<dbReference type="InterPro" id="IPR009057">
    <property type="entry name" value="Homeodomain-like_sf"/>
</dbReference>
<keyword evidence="1" id="KW-0805">Transcription regulation</keyword>
<evidence type="ECO:0000256" key="4">
    <source>
        <dbReference type="PROSITE-ProRule" id="PRU00335"/>
    </source>
</evidence>
<evidence type="ECO:0000313" key="7">
    <source>
        <dbReference type="EMBL" id="GAA2104724.1"/>
    </source>
</evidence>
<dbReference type="Gene3D" id="1.10.10.60">
    <property type="entry name" value="Homeodomain-like"/>
    <property type="match status" value="1"/>
</dbReference>
<dbReference type="EMBL" id="BAAANS010000027">
    <property type="protein sequence ID" value="GAA2104724.1"/>
    <property type="molecule type" value="Genomic_DNA"/>
</dbReference>
<dbReference type="InterPro" id="IPR001647">
    <property type="entry name" value="HTH_TetR"/>
</dbReference>
<dbReference type="Gene3D" id="1.10.357.10">
    <property type="entry name" value="Tetracycline Repressor, domain 2"/>
    <property type="match status" value="1"/>
</dbReference>
<feature type="DNA-binding region" description="H-T-H motif" evidence="4">
    <location>
        <begin position="70"/>
        <end position="89"/>
    </location>
</feature>
<dbReference type="InterPro" id="IPR050109">
    <property type="entry name" value="HTH-type_TetR-like_transc_reg"/>
</dbReference>
<feature type="domain" description="HTH tetR-type" evidence="6">
    <location>
        <begin position="47"/>
        <end position="107"/>
    </location>
</feature>
<dbReference type="PANTHER" id="PTHR30055">
    <property type="entry name" value="HTH-TYPE TRANSCRIPTIONAL REGULATOR RUTR"/>
    <property type="match status" value="1"/>
</dbReference>
<keyword evidence="8" id="KW-1185">Reference proteome</keyword>
<evidence type="ECO:0000256" key="1">
    <source>
        <dbReference type="ARBA" id="ARBA00023015"/>
    </source>
</evidence>
<dbReference type="Proteomes" id="UP001500897">
    <property type="component" value="Unassembled WGS sequence"/>
</dbReference>
<evidence type="ECO:0000256" key="5">
    <source>
        <dbReference type="SAM" id="MobiDB-lite"/>
    </source>
</evidence>
<evidence type="ECO:0000256" key="3">
    <source>
        <dbReference type="ARBA" id="ARBA00023163"/>
    </source>
</evidence>
<dbReference type="InterPro" id="IPR041347">
    <property type="entry name" value="MftR_C"/>
</dbReference>
<keyword evidence="2 4" id="KW-0238">DNA-binding</keyword>
<gene>
    <name evidence="7" type="ORF">GCM10009759_41170</name>
</gene>
<dbReference type="Pfam" id="PF00440">
    <property type="entry name" value="TetR_N"/>
    <property type="match status" value="1"/>
</dbReference>
<dbReference type="RefSeq" id="WP_344553839.1">
    <property type="nucleotide sequence ID" value="NZ_BAAANS010000027.1"/>
</dbReference>
<dbReference type="SUPFAM" id="SSF46689">
    <property type="entry name" value="Homeodomain-like"/>
    <property type="match status" value="1"/>
</dbReference>